<evidence type="ECO:0000313" key="1">
    <source>
        <dbReference type="EMBL" id="SVB66974.1"/>
    </source>
</evidence>
<gene>
    <name evidence="1" type="ORF">METZ01_LOCUS219828</name>
</gene>
<dbReference type="EMBL" id="UINC01052074">
    <property type="protein sequence ID" value="SVB66974.1"/>
    <property type="molecule type" value="Genomic_DNA"/>
</dbReference>
<dbReference type="PANTHER" id="PTHR34070">
    <property type="entry name" value="ARMADILLO-TYPE FOLD"/>
    <property type="match status" value="1"/>
</dbReference>
<dbReference type="InterPro" id="IPR016024">
    <property type="entry name" value="ARM-type_fold"/>
</dbReference>
<dbReference type="PANTHER" id="PTHR34070:SF1">
    <property type="entry name" value="DNA ALKYLATION REPAIR PROTEIN"/>
    <property type="match status" value="1"/>
</dbReference>
<feature type="non-terminal residue" evidence="1">
    <location>
        <position position="1"/>
    </location>
</feature>
<feature type="non-terminal residue" evidence="1">
    <location>
        <position position="85"/>
    </location>
</feature>
<dbReference type="AlphaFoldDB" id="A0A382FX48"/>
<organism evidence="1">
    <name type="scientific">marine metagenome</name>
    <dbReference type="NCBI Taxonomy" id="408172"/>
    <lineage>
        <taxon>unclassified sequences</taxon>
        <taxon>metagenomes</taxon>
        <taxon>ecological metagenomes</taxon>
    </lineage>
</organism>
<sequence length="85" mass="10199">MTNQFQNSLNELTLLLQSKINQDNAVHMSAYMKNRFSFFGIKTPERRKLTREWWKKFSIASESELLNLANELWNLEQREFHYVGS</sequence>
<evidence type="ECO:0008006" key="2">
    <source>
        <dbReference type="Google" id="ProtNLM"/>
    </source>
</evidence>
<dbReference type="InterPro" id="IPR014825">
    <property type="entry name" value="DNA_alkylation"/>
</dbReference>
<proteinExistence type="predicted"/>
<dbReference type="Pfam" id="PF08713">
    <property type="entry name" value="DNA_alkylation"/>
    <property type="match status" value="1"/>
</dbReference>
<accession>A0A382FX48</accession>
<protein>
    <recommendedName>
        <fullName evidence="2">DNA alkylation repair protein</fullName>
    </recommendedName>
</protein>
<dbReference type="SUPFAM" id="SSF48371">
    <property type="entry name" value="ARM repeat"/>
    <property type="match status" value="1"/>
</dbReference>
<name>A0A382FX48_9ZZZZ</name>
<dbReference type="Gene3D" id="1.20.1660.10">
    <property type="entry name" value="Hypothetical protein (EF3068)"/>
    <property type="match status" value="1"/>
</dbReference>
<reference evidence="1" key="1">
    <citation type="submission" date="2018-05" db="EMBL/GenBank/DDBJ databases">
        <authorList>
            <person name="Lanie J.A."/>
            <person name="Ng W.-L."/>
            <person name="Kazmierczak K.M."/>
            <person name="Andrzejewski T.M."/>
            <person name="Davidsen T.M."/>
            <person name="Wayne K.J."/>
            <person name="Tettelin H."/>
            <person name="Glass J.I."/>
            <person name="Rusch D."/>
            <person name="Podicherti R."/>
            <person name="Tsui H.-C.T."/>
            <person name="Winkler M.E."/>
        </authorList>
    </citation>
    <scope>NUCLEOTIDE SEQUENCE</scope>
</reference>